<dbReference type="OrthoDB" id="7871110at2"/>
<evidence type="ECO:0000313" key="1">
    <source>
        <dbReference type="EMBL" id="SFS82269.1"/>
    </source>
</evidence>
<dbReference type="Pfam" id="PF06835">
    <property type="entry name" value="LptC"/>
    <property type="match status" value="1"/>
</dbReference>
<keyword evidence="2" id="KW-1185">Reference proteome</keyword>
<evidence type="ECO:0000313" key="2">
    <source>
        <dbReference type="Proteomes" id="UP000199239"/>
    </source>
</evidence>
<dbReference type="STRING" id="394264.SAMN04488040_1949"/>
<dbReference type="Gene3D" id="2.60.450.10">
    <property type="entry name" value="Lipopolysaccharide (LPS) transport protein A like domain"/>
    <property type="match status" value="1"/>
</dbReference>
<dbReference type="AlphaFoldDB" id="A0A1I6SZ58"/>
<protein>
    <submittedName>
        <fullName evidence="1">Lipopolysaccharide export system protein LptC</fullName>
    </submittedName>
</protein>
<reference evidence="2" key="1">
    <citation type="submission" date="2016-10" db="EMBL/GenBank/DDBJ databases">
        <authorList>
            <person name="Varghese N."/>
            <person name="Submissions S."/>
        </authorList>
    </citation>
    <scope>NUCLEOTIDE SEQUENCE [LARGE SCALE GENOMIC DNA]</scope>
    <source>
        <strain evidence="2">DSM 23422</strain>
    </source>
</reference>
<dbReference type="RefSeq" id="WP_093916183.1">
    <property type="nucleotide sequence ID" value="NZ_FPAJ01000003.1"/>
</dbReference>
<dbReference type="Proteomes" id="UP000199239">
    <property type="component" value="Unassembled WGS sequence"/>
</dbReference>
<organism evidence="1 2">
    <name type="scientific">Sulfitobacter marinus</name>
    <dbReference type="NCBI Taxonomy" id="394264"/>
    <lineage>
        <taxon>Bacteria</taxon>
        <taxon>Pseudomonadati</taxon>
        <taxon>Pseudomonadota</taxon>
        <taxon>Alphaproteobacteria</taxon>
        <taxon>Rhodobacterales</taxon>
        <taxon>Roseobacteraceae</taxon>
        <taxon>Sulfitobacter</taxon>
    </lineage>
</organism>
<dbReference type="InterPro" id="IPR010664">
    <property type="entry name" value="LipoPS_assembly_LptC-rel"/>
</dbReference>
<dbReference type="EMBL" id="FPAJ01000003">
    <property type="protein sequence ID" value="SFS82269.1"/>
    <property type="molecule type" value="Genomic_DNA"/>
</dbReference>
<accession>A0A1I6SZ58</accession>
<gene>
    <name evidence="1" type="ORF">SAMN04488040_1949</name>
</gene>
<name>A0A1I6SZ58_9RHOB</name>
<proteinExistence type="predicted"/>
<sequence length="202" mass="22102">MQGDSYTRTVSLLKVLFPLMALALLSTLFLLSRAIDPGEAIQFAEKEIQDRLRDRQITAPFFTGSTAQGDELRFYADVLTTPDGKIGANKATNMRATIKTVQGTTYRITSDKAEIDLAKNHAELTSNVIIMTSNGYRLTSDFMTSGLSSLDIESPGPVYGTALEGILEAGSMTASQPQNGDSTHLFFTNRVKLIYKPKPLIE</sequence>